<feature type="compositionally biased region" description="Low complexity" evidence="1">
    <location>
        <begin position="224"/>
        <end position="236"/>
    </location>
</feature>
<name>A0A7W9QA19_9ACTN</name>
<sequence>MTTSVPLRVTGARSAAVAVAALAIGGAVLVGAPTSGASSPGASSPGGGDVKIHRVGTPVQDSRDERKVCAFYLAAADVTGSQDLTWQIAPQPNPRNQPGIGGNIAIESGSGHTGPHTLPSGKYQLTWSGADQQDAANRKMFMVECPPGDQGQPETNGPLPPAAGAERAPADGEKAPAGEEKAPADEKEQPPAAEQGRSAASADDRLTDVVQDPPAESADDRQNAPAAPAGPADSAAEQPAAPDRSRTEQEHLSATGDGRPGGQNDEQSPASGAEQPADAGMEQPRGAVAAGGGGTADVGVPTKGVGTALAAGAVVASGLILGRRVRRRSGQAV</sequence>
<feature type="region of interest" description="Disordered" evidence="1">
    <location>
        <begin position="143"/>
        <end position="303"/>
    </location>
</feature>
<evidence type="ECO:0000256" key="1">
    <source>
        <dbReference type="SAM" id="MobiDB-lite"/>
    </source>
</evidence>
<gene>
    <name evidence="2" type="ORF">FHS42_003394</name>
</gene>
<evidence type="ECO:0000313" key="2">
    <source>
        <dbReference type="EMBL" id="MBB5936319.1"/>
    </source>
</evidence>
<dbReference type="Proteomes" id="UP000588098">
    <property type="component" value="Unassembled WGS sequence"/>
</dbReference>
<feature type="compositionally biased region" description="Basic and acidic residues" evidence="1">
    <location>
        <begin position="168"/>
        <end position="189"/>
    </location>
</feature>
<proteinExistence type="predicted"/>
<organism evidence="2 3">
    <name type="scientific">Streptomyces zagrosensis</name>
    <dbReference type="NCBI Taxonomy" id="1042984"/>
    <lineage>
        <taxon>Bacteria</taxon>
        <taxon>Bacillati</taxon>
        <taxon>Actinomycetota</taxon>
        <taxon>Actinomycetes</taxon>
        <taxon>Kitasatosporales</taxon>
        <taxon>Streptomycetaceae</taxon>
        <taxon>Streptomyces</taxon>
    </lineage>
</organism>
<dbReference type="RefSeq" id="WP_184572907.1">
    <property type="nucleotide sequence ID" value="NZ_JACHJL010000007.1"/>
</dbReference>
<dbReference type="AlphaFoldDB" id="A0A7W9QA19"/>
<reference evidence="2 3" key="1">
    <citation type="submission" date="2020-08" db="EMBL/GenBank/DDBJ databases">
        <title>Genomic Encyclopedia of Type Strains, Phase III (KMG-III): the genomes of soil and plant-associated and newly described type strains.</title>
        <authorList>
            <person name="Whitman W."/>
        </authorList>
    </citation>
    <scope>NUCLEOTIDE SEQUENCE [LARGE SCALE GENOMIC DNA]</scope>
    <source>
        <strain evidence="2 3">CECT 8305</strain>
    </source>
</reference>
<accession>A0A7W9QA19</accession>
<dbReference type="EMBL" id="JACHJL010000007">
    <property type="protein sequence ID" value="MBB5936319.1"/>
    <property type="molecule type" value="Genomic_DNA"/>
</dbReference>
<evidence type="ECO:0000313" key="3">
    <source>
        <dbReference type="Proteomes" id="UP000588098"/>
    </source>
</evidence>
<keyword evidence="3" id="KW-1185">Reference proteome</keyword>
<protein>
    <recommendedName>
        <fullName evidence="4">Gram-positive cocci surface proteins LPxTG domain-containing protein</fullName>
    </recommendedName>
</protein>
<feature type="region of interest" description="Disordered" evidence="1">
    <location>
        <begin position="89"/>
        <end position="124"/>
    </location>
</feature>
<comment type="caution">
    <text evidence="2">The sequence shown here is derived from an EMBL/GenBank/DDBJ whole genome shotgun (WGS) entry which is preliminary data.</text>
</comment>
<evidence type="ECO:0008006" key="4">
    <source>
        <dbReference type="Google" id="ProtNLM"/>
    </source>
</evidence>